<feature type="signal peptide" evidence="1">
    <location>
        <begin position="1"/>
        <end position="20"/>
    </location>
</feature>
<reference evidence="2 3" key="1">
    <citation type="submission" date="2019-03" db="EMBL/GenBank/DDBJ databases">
        <title>Genomic Encyclopedia of Type Strains, Phase IV (KMG-IV): sequencing the most valuable type-strain genomes for metagenomic binning, comparative biology and taxonomic classification.</title>
        <authorList>
            <person name="Goeker M."/>
        </authorList>
    </citation>
    <scope>NUCLEOTIDE SEQUENCE [LARGE SCALE GENOMIC DNA]</scope>
    <source>
        <strain evidence="2 3">DSM 103792</strain>
    </source>
</reference>
<dbReference type="OrthoDB" id="6387446at2"/>
<sequence>MPLRQLLLLTLLICSSSLYAEAPHPVVQSFINAYNERNLTEMLRHCDDQIRWMWVEQDKLSSETSGTNALAEAMQTHFAGSHQTRSAVLSWQQSGEFISVIEQASWPHQDQIRQQCSLAIYQLREQKILNVWYFPSHACD</sequence>
<name>A0A4R6UXF3_9GAMM</name>
<dbReference type="InterPro" id="IPR032710">
    <property type="entry name" value="NTF2-like_dom_sf"/>
</dbReference>
<dbReference type="EMBL" id="SNYM01000002">
    <property type="protein sequence ID" value="TDQ50689.1"/>
    <property type="molecule type" value="Genomic_DNA"/>
</dbReference>
<keyword evidence="3" id="KW-1185">Reference proteome</keyword>
<dbReference type="AlphaFoldDB" id="A0A4R6UXF3"/>
<gene>
    <name evidence="2" type="ORF">EV696_102372</name>
</gene>
<dbReference type="RefSeq" id="WP_133588071.1">
    <property type="nucleotide sequence ID" value="NZ_CP037953.1"/>
</dbReference>
<proteinExistence type="predicted"/>
<comment type="caution">
    <text evidence="2">The sequence shown here is derived from an EMBL/GenBank/DDBJ whole genome shotgun (WGS) entry which is preliminary data.</text>
</comment>
<protein>
    <recommendedName>
        <fullName evidence="4">SnoaL-like protein</fullName>
    </recommendedName>
</protein>
<dbReference type="SUPFAM" id="SSF54427">
    <property type="entry name" value="NTF2-like"/>
    <property type="match status" value="1"/>
</dbReference>
<dbReference type="Proteomes" id="UP000295375">
    <property type="component" value="Unassembled WGS sequence"/>
</dbReference>
<evidence type="ECO:0000313" key="3">
    <source>
        <dbReference type="Proteomes" id="UP000295375"/>
    </source>
</evidence>
<organism evidence="2 3">
    <name type="scientific">Permianibacter aggregans</name>
    <dbReference type="NCBI Taxonomy" id="1510150"/>
    <lineage>
        <taxon>Bacteria</taxon>
        <taxon>Pseudomonadati</taxon>
        <taxon>Pseudomonadota</taxon>
        <taxon>Gammaproteobacteria</taxon>
        <taxon>Pseudomonadales</taxon>
        <taxon>Pseudomonadaceae</taxon>
        <taxon>Permianibacter</taxon>
    </lineage>
</organism>
<evidence type="ECO:0000313" key="2">
    <source>
        <dbReference type="EMBL" id="TDQ50689.1"/>
    </source>
</evidence>
<keyword evidence="1" id="KW-0732">Signal</keyword>
<feature type="chain" id="PRO_5020293458" description="SnoaL-like protein" evidence="1">
    <location>
        <begin position="21"/>
        <end position="140"/>
    </location>
</feature>
<evidence type="ECO:0000256" key="1">
    <source>
        <dbReference type="SAM" id="SignalP"/>
    </source>
</evidence>
<dbReference type="Gene3D" id="3.10.450.50">
    <property type="match status" value="1"/>
</dbReference>
<evidence type="ECO:0008006" key="4">
    <source>
        <dbReference type="Google" id="ProtNLM"/>
    </source>
</evidence>
<accession>A0A4R6UXF3</accession>